<dbReference type="OrthoDB" id="9988524at2759"/>
<sequence>MTRQSTSLRIPHPQDRGCFIAGVLEQTEEQPTTEGRPIALVGHIEMAFLVHKDYLYQKRLARELPLDSFRFDFRGNHETPGTWRAGALDEDVEDLAAVVAFLRSRYGYRIAFLVGHSRGSIVGFRWMCTAVEAQEVDGFVNVSGRYRMEVQSPAVQAWKEEIAERGFAVWRPVVARRQLALRVTPSDLAAFVAFDTSLVWKRFPARADVLSVHGLADAAVPPYDAVIYARALGGRTPGTHTLHLMEGAGHNFEGRTEELVGDIVCWWNPRTRGGLRDGVWGGQGKTDVASRL</sequence>
<feature type="domain" description="Serine aminopeptidase S33" evidence="1">
    <location>
        <begin position="67"/>
        <end position="164"/>
    </location>
</feature>
<dbReference type="Gene3D" id="3.40.50.1820">
    <property type="entry name" value="alpha/beta hydrolase"/>
    <property type="match status" value="1"/>
</dbReference>
<dbReference type="InterPro" id="IPR022742">
    <property type="entry name" value="Hydrolase_4"/>
</dbReference>
<protein>
    <recommendedName>
        <fullName evidence="1">Serine aminopeptidase S33 domain-containing protein</fullName>
    </recommendedName>
</protein>
<dbReference type="VEuPathDB" id="FungiDB:SCHCODRAFT_02493473"/>
<dbReference type="InParanoid" id="D8PZ89"/>
<dbReference type="Pfam" id="PF12146">
    <property type="entry name" value="Hydrolase_4"/>
    <property type="match status" value="1"/>
</dbReference>
<dbReference type="EMBL" id="GL377304">
    <property type="protein sequence ID" value="EFI98826.1"/>
    <property type="molecule type" value="Genomic_DNA"/>
</dbReference>
<dbReference type="Proteomes" id="UP000007431">
    <property type="component" value="Unassembled WGS sequence"/>
</dbReference>
<gene>
    <name evidence="2" type="ORF">SCHCODRAFT_53149</name>
</gene>
<keyword evidence="3" id="KW-1185">Reference proteome</keyword>
<evidence type="ECO:0000313" key="3">
    <source>
        <dbReference type="Proteomes" id="UP000007431"/>
    </source>
</evidence>
<dbReference type="SUPFAM" id="SSF53474">
    <property type="entry name" value="alpha/beta-Hydrolases"/>
    <property type="match status" value="1"/>
</dbReference>
<dbReference type="HOGENOM" id="CLU_048353_0_1_1"/>
<dbReference type="OMA" id="LYASMNH"/>
<dbReference type="GeneID" id="9586291"/>
<name>D8PZ89_SCHCM</name>
<evidence type="ECO:0000259" key="1">
    <source>
        <dbReference type="Pfam" id="PF12146"/>
    </source>
</evidence>
<organism evidence="3">
    <name type="scientific">Schizophyllum commune (strain H4-8 / FGSC 9210)</name>
    <name type="common">Split gill fungus</name>
    <dbReference type="NCBI Taxonomy" id="578458"/>
    <lineage>
        <taxon>Eukaryota</taxon>
        <taxon>Fungi</taxon>
        <taxon>Dikarya</taxon>
        <taxon>Basidiomycota</taxon>
        <taxon>Agaricomycotina</taxon>
        <taxon>Agaricomycetes</taxon>
        <taxon>Agaricomycetidae</taxon>
        <taxon>Agaricales</taxon>
        <taxon>Schizophyllaceae</taxon>
        <taxon>Schizophyllum</taxon>
    </lineage>
</organism>
<dbReference type="RefSeq" id="XP_003033729.1">
    <property type="nucleotide sequence ID" value="XM_003033683.1"/>
</dbReference>
<dbReference type="KEGG" id="scm:SCHCO_02493473"/>
<dbReference type="InterPro" id="IPR029058">
    <property type="entry name" value="AB_hydrolase_fold"/>
</dbReference>
<dbReference type="eggNOG" id="KOG4667">
    <property type="taxonomic scope" value="Eukaryota"/>
</dbReference>
<dbReference type="AlphaFoldDB" id="D8PZ89"/>
<evidence type="ECO:0000313" key="2">
    <source>
        <dbReference type="EMBL" id="EFI98826.1"/>
    </source>
</evidence>
<accession>D8PZ89</accession>
<proteinExistence type="predicted"/>
<reference evidence="2 3" key="1">
    <citation type="journal article" date="2010" name="Nat. Biotechnol.">
        <title>Genome sequence of the model mushroom Schizophyllum commune.</title>
        <authorList>
            <person name="Ohm R.A."/>
            <person name="de Jong J.F."/>
            <person name="Lugones L.G."/>
            <person name="Aerts A."/>
            <person name="Kothe E."/>
            <person name="Stajich J.E."/>
            <person name="de Vries R.P."/>
            <person name="Record E."/>
            <person name="Levasseur A."/>
            <person name="Baker S.E."/>
            <person name="Bartholomew K.A."/>
            <person name="Coutinho P.M."/>
            <person name="Erdmann S."/>
            <person name="Fowler T.J."/>
            <person name="Gathman A.C."/>
            <person name="Lombard V."/>
            <person name="Henrissat B."/>
            <person name="Knabe N."/>
            <person name="Kuees U."/>
            <person name="Lilly W.W."/>
            <person name="Lindquist E."/>
            <person name="Lucas S."/>
            <person name="Magnuson J.K."/>
            <person name="Piumi F."/>
            <person name="Raudaskoski M."/>
            <person name="Salamov A."/>
            <person name="Schmutz J."/>
            <person name="Schwarze F.W.M.R."/>
            <person name="vanKuyk P.A."/>
            <person name="Horton J.S."/>
            <person name="Grigoriev I.V."/>
            <person name="Woesten H.A.B."/>
        </authorList>
    </citation>
    <scope>NUCLEOTIDE SEQUENCE [LARGE SCALE GENOMIC DNA]</scope>
    <source>
        <strain evidence="3">H4-8 / FGSC 9210</strain>
    </source>
</reference>